<evidence type="ECO:0000256" key="1">
    <source>
        <dbReference type="SAM" id="Coils"/>
    </source>
</evidence>
<gene>
    <name evidence="4" type="ORF">C0V82_05060</name>
</gene>
<keyword evidence="3" id="KW-0472">Membrane</keyword>
<evidence type="ECO:0000256" key="2">
    <source>
        <dbReference type="SAM" id="MobiDB-lite"/>
    </source>
</evidence>
<protein>
    <submittedName>
        <fullName evidence="4">Uncharacterized protein</fullName>
    </submittedName>
</protein>
<dbReference type="AlphaFoldDB" id="A0A2K9N991"/>
<accession>A0A2K9N991</accession>
<organism evidence="4 5">
    <name type="scientific">Niveispirillum cyanobacteriorum</name>
    <dbReference type="NCBI Taxonomy" id="1612173"/>
    <lineage>
        <taxon>Bacteria</taxon>
        <taxon>Pseudomonadati</taxon>
        <taxon>Pseudomonadota</taxon>
        <taxon>Alphaproteobacteria</taxon>
        <taxon>Rhodospirillales</taxon>
        <taxon>Azospirillaceae</taxon>
        <taxon>Niveispirillum</taxon>
    </lineage>
</organism>
<sequence length="182" mass="20769">MLSALFASLPIWFGILGGGVVALQMVAHTRKRLRRAHKMHQGQQTRVASVSRATREQAGTTLSLRREERQMRQELERLNHAIEQGEQQAERERMGESQIYVFDERKNMGDTAFVFQISHPDFNALARNAPDEVIQSWKAGRRYMVWAASEKMATAKASMRFNQDKGYRVSAPSPFEGDPEAF</sequence>
<keyword evidence="3" id="KW-1133">Transmembrane helix</keyword>
<feature type="coiled-coil region" evidence="1">
    <location>
        <begin position="61"/>
        <end position="92"/>
    </location>
</feature>
<proteinExistence type="predicted"/>
<keyword evidence="3" id="KW-0812">Transmembrane</keyword>
<dbReference type="OrthoDB" id="7351980at2"/>
<dbReference type="EMBL" id="CP025611">
    <property type="protein sequence ID" value="AUN29664.1"/>
    <property type="molecule type" value="Genomic_DNA"/>
</dbReference>
<feature type="compositionally biased region" description="Polar residues" evidence="2">
    <location>
        <begin position="41"/>
        <end position="58"/>
    </location>
</feature>
<dbReference type="Proteomes" id="UP000234752">
    <property type="component" value="Chromosome eg_1"/>
</dbReference>
<name>A0A2K9N991_9PROT</name>
<evidence type="ECO:0000256" key="3">
    <source>
        <dbReference type="SAM" id="Phobius"/>
    </source>
</evidence>
<feature type="transmembrane region" description="Helical" evidence="3">
    <location>
        <begin position="6"/>
        <end position="27"/>
    </location>
</feature>
<keyword evidence="1" id="KW-0175">Coiled coil</keyword>
<evidence type="ECO:0000313" key="5">
    <source>
        <dbReference type="Proteomes" id="UP000234752"/>
    </source>
</evidence>
<reference evidence="4 5" key="1">
    <citation type="submission" date="2017-12" db="EMBL/GenBank/DDBJ databases">
        <title>Genomes of bacteria within cyanobacterial aggregates.</title>
        <authorList>
            <person name="Cai H."/>
        </authorList>
    </citation>
    <scope>NUCLEOTIDE SEQUENCE [LARGE SCALE GENOMIC DNA]</scope>
    <source>
        <strain evidence="4 5">TH16</strain>
    </source>
</reference>
<dbReference type="KEGG" id="ncb:C0V82_05060"/>
<feature type="region of interest" description="Disordered" evidence="2">
    <location>
        <begin position="35"/>
        <end position="58"/>
    </location>
</feature>
<keyword evidence="5" id="KW-1185">Reference proteome</keyword>
<evidence type="ECO:0000313" key="4">
    <source>
        <dbReference type="EMBL" id="AUN29664.1"/>
    </source>
</evidence>
<dbReference type="RefSeq" id="WP_102111388.1">
    <property type="nucleotide sequence ID" value="NZ_BMGN01000003.1"/>
</dbReference>